<reference evidence="1 2" key="1">
    <citation type="submission" date="2021-01" db="EMBL/GenBank/DDBJ databases">
        <title>Whole genome shotgun sequence of Actinoplanes deccanensis NBRC 13994.</title>
        <authorList>
            <person name="Komaki H."/>
            <person name="Tamura T."/>
        </authorList>
    </citation>
    <scope>NUCLEOTIDE SEQUENCE [LARGE SCALE GENOMIC DNA]</scope>
    <source>
        <strain evidence="1 2">NBRC 13994</strain>
    </source>
</reference>
<sequence>MKEPRSLGLSTLMAPPLSAYVLNLALRTCVHIGEMCTIVHSLSDGNHRPNNSAWLPC</sequence>
<dbReference type="Proteomes" id="UP000609879">
    <property type="component" value="Unassembled WGS sequence"/>
</dbReference>
<organism evidence="1 2">
    <name type="scientific">Paractinoplanes deccanensis</name>
    <dbReference type="NCBI Taxonomy" id="113561"/>
    <lineage>
        <taxon>Bacteria</taxon>
        <taxon>Bacillati</taxon>
        <taxon>Actinomycetota</taxon>
        <taxon>Actinomycetes</taxon>
        <taxon>Micromonosporales</taxon>
        <taxon>Micromonosporaceae</taxon>
        <taxon>Paractinoplanes</taxon>
    </lineage>
</organism>
<accession>A0ABQ3YJ84</accession>
<evidence type="ECO:0000313" key="1">
    <source>
        <dbReference type="EMBL" id="GID80032.1"/>
    </source>
</evidence>
<keyword evidence="2" id="KW-1185">Reference proteome</keyword>
<evidence type="ECO:0000313" key="2">
    <source>
        <dbReference type="Proteomes" id="UP000609879"/>
    </source>
</evidence>
<protein>
    <submittedName>
        <fullName evidence="1">Uncharacterized protein</fullName>
    </submittedName>
</protein>
<gene>
    <name evidence="1" type="ORF">Ade02nite_86730</name>
</gene>
<proteinExistence type="predicted"/>
<dbReference type="EMBL" id="BOMI01000185">
    <property type="protein sequence ID" value="GID80032.1"/>
    <property type="molecule type" value="Genomic_DNA"/>
</dbReference>
<name>A0ABQ3YJ84_9ACTN</name>
<comment type="caution">
    <text evidence="1">The sequence shown here is derived from an EMBL/GenBank/DDBJ whole genome shotgun (WGS) entry which is preliminary data.</text>
</comment>